<dbReference type="AlphaFoldDB" id="A0AAV9IQI3"/>
<dbReference type="GO" id="GO:0004640">
    <property type="term" value="F:phosphoribosylanthranilate isomerase activity"/>
    <property type="evidence" value="ECO:0007669"/>
    <property type="project" value="TreeGrafter"/>
</dbReference>
<evidence type="ECO:0000313" key="11">
    <source>
        <dbReference type="EMBL" id="KAK4534502.1"/>
    </source>
</evidence>
<keyword evidence="5" id="KW-0028">Amino-acid biosynthesis</keyword>
<evidence type="ECO:0000256" key="9">
    <source>
        <dbReference type="ARBA" id="ARBA00023239"/>
    </source>
</evidence>
<dbReference type="Proteomes" id="UP001301350">
    <property type="component" value="Unassembled WGS sequence"/>
</dbReference>
<keyword evidence="9" id="KW-0456">Lyase</keyword>
<dbReference type="EMBL" id="JANCYW010000002">
    <property type="protein sequence ID" value="KAK4534502.1"/>
    <property type="molecule type" value="Genomic_DNA"/>
</dbReference>
<gene>
    <name evidence="11" type="ORF">CDCA_CDCA02G0527</name>
</gene>
<feature type="domain" description="Indole-3-glycerol phosphate synthase" evidence="10">
    <location>
        <begin position="149"/>
        <end position="242"/>
    </location>
</feature>
<evidence type="ECO:0000256" key="1">
    <source>
        <dbReference type="ARBA" id="ARBA00001633"/>
    </source>
</evidence>
<dbReference type="InterPro" id="IPR045186">
    <property type="entry name" value="Indole-3-glycerol_P_synth"/>
</dbReference>
<evidence type="ECO:0000313" key="12">
    <source>
        <dbReference type="Proteomes" id="UP001301350"/>
    </source>
</evidence>
<comment type="pathway">
    <text evidence="3">Amino-acid biosynthesis; L-tryptophan biosynthesis; L-tryptophan from chorismate: step 4/5.</text>
</comment>
<dbReference type="PANTHER" id="PTHR22854">
    <property type="entry name" value="TRYPTOPHAN BIOSYNTHESIS PROTEIN"/>
    <property type="match status" value="1"/>
</dbReference>
<comment type="caution">
    <text evidence="11">The sequence shown here is derived from an EMBL/GenBank/DDBJ whole genome shotgun (WGS) entry which is preliminary data.</text>
</comment>
<evidence type="ECO:0000256" key="3">
    <source>
        <dbReference type="ARBA" id="ARBA00004696"/>
    </source>
</evidence>
<evidence type="ECO:0000256" key="7">
    <source>
        <dbReference type="ARBA" id="ARBA00022822"/>
    </source>
</evidence>
<keyword evidence="7" id="KW-0822">Tryptophan biosynthesis</keyword>
<keyword evidence="6" id="KW-0210">Decarboxylase</keyword>
<dbReference type="GO" id="GO:0004425">
    <property type="term" value="F:indole-3-glycerol-phosphate synthase activity"/>
    <property type="evidence" value="ECO:0007669"/>
    <property type="project" value="UniProtKB-EC"/>
</dbReference>
<evidence type="ECO:0000256" key="2">
    <source>
        <dbReference type="ARBA" id="ARBA00004229"/>
    </source>
</evidence>
<name>A0AAV9IQI3_CYACA</name>
<evidence type="ECO:0000256" key="5">
    <source>
        <dbReference type="ARBA" id="ARBA00022605"/>
    </source>
</evidence>
<dbReference type="Gene3D" id="3.20.20.70">
    <property type="entry name" value="Aldolase class I"/>
    <property type="match status" value="1"/>
</dbReference>
<protein>
    <recommendedName>
        <fullName evidence="4">indole-3-glycerol-phosphate synthase</fullName>
        <ecNumber evidence="4">4.1.1.48</ecNumber>
    </recommendedName>
</protein>
<evidence type="ECO:0000256" key="6">
    <source>
        <dbReference type="ARBA" id="ARBA00022793"/>
    </source>
</evidence>
<proteinExistence type="predicted"/>
<dbReference type="SUPFAM" id="SSF51366">
    <property type="entry name" value="Ribulose-phoshate binding barrel"/>
    <property type="match status" value="1"/>
</dbReference>
<accession>A0AAV9IQI3</accession>
<evidence type="ECO:0000259" key="10">
    <source>
        <dbReference type="Pfam" id="PF00218"/>
    </source>
</evidence>
<reference evidence="11 12" key="1">
    <citation type="submission" date="2022-07" db="EMBL/GenBank/DDBJ databases">
        <title>Genome-wide signatures of adaptation to extreme environments.</title>
        <authorList>
            <person name="Cho C.H."/>
            <person name="Yoon H.S."/>
        </authorList>
    </citation>
    <scope>NUCLEOTIDE SEQUENCE [LARGE SCALE GENOMIC DNA]</scope>
    <source>
        <strain evidence="11 12">DBV 063 E5</strain>
    </source>
</reference>
<comment type="subcellular location">
    <subcellularLocation>
        <location evidence="2">Plastid</location>
        <location evidence="2">Chloroplast</location>
    </subcellularLocation>
</comment>
<dbReference type="InterPro" id="IPR013798">
    <property type="entry name" value="Indole-3-glycerol_P_synth_dom"/>
</dbReference>
<dbReference type="InterPro" id="IPR011060">
    <property type="entry name" value="RibuloseP-bd_barrel"/>
</dbReference>
<dbReference type="PANTHER" id="PTHR22854:SF2">
    <property type="entry name" value="INDOLE-3-GLYCEROL-PHOSPHATE SYNTHASE"/>
    <property type="match status" value="1"/>
</dbReference>
<dbReference type="Pfam" id="PF00218">
    <property type="entry name" value="IGPS"/>
    <property type="match status" value="1"/>
</dbReference>
<organism evidence="11 12">
    <name type="scientific">Cyanidium caldarium</name>
    <name type="common">Red alga</name>
    <dbReference type="NCBI Taxonomy" id="2771"/>
    <lineage>
        <taxon>Eukaryota</taxon>
        <taxon>Rhodophyta</taxon>
        <taxon>Bangiophyceae</taxon>
        <taxon>Cyanidiales</taxon>
        <taxon>Cyanidiaceae</taxon>
        <taxon>Cyanidium</taxon>
    </lineage>
</organism>
<keyword evidence="8" id="KW-0057">Aromatic amino acid biosynthesis</keyword>
<sequence length="321" mass="35970">MVLGFQCGWGGWRCTADPSGNGMLPRETCTIRRRSLQNGRKVVAEAVSWGVIENEEWPRNLLEALVWAKESEVEAKRVRMPLPMMKSRLKAVEDVKPRRMRLPRLEAAGGGGDGDMCALIPKLGDREQPPDAIDELAIQDVAARSDKGAVLVQTSMRYSRQSYEWMRAARSRVECPVICQDIFVYPWQFYEARYYHADACVLIFKVLGARDTLYFAKAMSALGMAPIVEVHDASEMDEVMWLFRGDAGADRPGAHMLLARRAMHDLSVCLDGVETLLAPRTGRLESTRTQLLLELPAGMRADARMRRAFRQLGVTALIADA</sequence>
<keyword evidence="12" id="KW-1185">Reference proteome</keyword>
<dbReference type="InterPro" id="IPR013785">
    <property type="entry name" value="Aldolase_TIM"/>
</dbReference>
<dbReference type="GO" id="GO:0000162">
    <property type="term" value="P:L-tryptophan biosynthetic process"/>
    <property type="evidence" value="ECO:0007669"/>
    <property type="project" value="UniProtKB-KW"/>
</dbReference>
<dbReference type="GO" id="GO:0009507">
    <property type="term" value="C:chloroplast"/>
    <property type="evidence" value="ECO:0007669"/>
    <property type="project" value="UniProtKB-SubCell"/>
</dbReference>
<comment type="catalytic activity">
    <reaction evidence="1">
        <text>1-(2-carboxyphenylamino)-1-deoxy-D-ribulose 5-phosphate + H(+) = (1S,2R)-1-C-(indol-3-yl)glycerol 3-phosphate + CO2 + H2O</text>
        <dbReference type="Rhea" id="RHEA:23476"/>
        <dbReference type="ChEBI" id="CHEBI:15377"/>
        <dbReference type="ChEBI" id="CHEBI:15378"/>
        <dbReference type="ChEBI" id="CHEBI:16526"/>
        <dbReference type="ChEBI" id="CHEBI:58613"/>
        <dbReference type="ChEBI" id="CHEBI:58866"/>
        <dbReference type="EC" id="4.1.1.48"/>
    </reaction>
</comment>
<dbReference type="EC" id="4.1.1.48" evidence="4"/>
<evidence type="ECO:0000256" key="8">
    <source>
        <dbReference type="ARBA" id="ARBA00023141"/>
    </source>
</evidence>
<evidence type="ECO:0000256" key="4">
    <source>
        <dbReference type="ARBA" id="ARBA00012362"/>
    </source>
</evidence>